<dbReference type="AlphaFoldDB" id="A0A165YUZ2"/>
<protein>
    <submittedName>
        <fullName evidence="2">Uncharacterized protein</fullName>
    </submittedName>
</protein>
<sequence>MPQQYRPMRQPTLRPPSQPQQPQLTDADDSIVLSDLVRTGEASRLRRRGAMRLDHAVATGQPPQRRSTQVTMGAWEAARRDPAQWESGSDDEYTEWTQNYEAAGVLPEMEAQPPEMVEVEREKDVYKHTLFCGGEMEDDDYSNHWEPAWEPSPFPLFPEASSAKSRWSSYKPVKRSNGCGALVHMHTSPRRRQGVWMAKTEASDAVVPMDPSYFERKAVVKMLRSACGCVREGVGCAACGNTLGTRYRPCQAAAEGLFSHRSTASTRTPTAGPLRPEGPEYWHPSSHNQPSPSPTTPHRGQSTRTSNTRPASPTPYHVYTFFSTHVTSSPQFTFPPPTAHHHHRPPTAISPSSPPRIIRLPPSAPSRGPIRSQAATARASETPAFFDRMTRSPEPIWESETPGPGGSSGGGNVASTGSGSANVAPAENAGVGEGVAYDDDGVMLDLDGVPIPIASTRDAAQPSSPDKLGEVIPLPGR</sequence>
<evidence type="ECO:0000313" key="3">
    <source>
        <dbReference type="Proteomes" id="UP000076532"/>
    </source>
</evidence>
<feature type="region of interest" description="Disordered" evidence="1">
    <location>
        <begin position="47"/>
        <end position="68"/>
    </location>
</feature>
<gene>
    <name evidence="2" type="ORF">FIBSPDRAFT_1051567</name>
</gene>
<evidence type="ECO:0000313" key="2">
    <source>
        <dbReference type="EMBL" id="KZP09942.1"/>
    </source>
</evidence>
<dbReference type="OrthoDB" id="3270840at2759"/>
<feature type="region of interest" description="Disordered" evidence="1">
    <location>
        <begin position="261"/>
        <end position="316"/>
    </location>
</feature>
<feature type="compositionally biased region" description="Polar residues" evidence="1">
    <location>
        <begin position="299"/>
        <end position="311"/>
    </location>
</feature>
<feature type="region of interest" description="Disordered" evidence="1">
    <location>
        <begin position="454"/>
        <end position="477"/>
    </location>
</feature>
<dbReference type="EMBL" id="KV417689">
    <property type="protein sequence ID" value="KZP09942.1"/>
    <property type="molecule type" value="Genomic_DNA"/>
</dbReference>
<feature type="region of interest" description="Disordered" evidence="1">
    <location>
        <begin position="332"/>
        <end position="426"/>
    </location>
</feature>
<evidence type="ECO:0000256" key="1">
    <source>
        <dbReference type="SAM" id="MobiDB-lite"/>
    </source>
</evidence>
<feature type="compositionally biased region" description="Gly residues" evidence="1">
    <location>
        <begin position="403"/>
        <end position="412"/>
    </location>
</feature>
<dbReference type="Proteomes" id="UP000076532">
    <property type="component" value="Unassembled WGS sequence"/>
</dbReference>
<accession>A0A165YUZ2</accession>
<feature type="compositionally biased region" description="Low complexity" evidence="1">
    <location>
        <begin position="346"/>
        <end position="367"/>
    </location>
</feature>
<feature type="compositionally biased region" description="Low complexity" evidence="1">
    <location>
        <begin position="413"/>
        <end position="422"/>
    </location>
</feature>
<keyword evidence="3" id="KW-1185">Reference proteome</keyword>
<proteinExistence type="predicted"/>
<organism evidence="2 3">
    <name type="scientific">Athelia psychrophila</name>
    <dbReference type="NCBI Taxonomy" id="1759441"/>
    <lineage>
        <taxon>Eukaryota</taxon>
        <taxon>Fungi</taxon>
        <taxon>Dikarya</taxon>
        <taxon>Basidiomycota</taxon>
        <taxon>Agaricomycotina</taxon>
        <taxon>Agaricomycetes</taxon>
        <taxon>Agaricomycetidae</taxon>
        <taxon>Atheliales</taxon>
        <taxon>Atheliaceae</taxon>
        <taxon>Athelia</taxon>
    </lineage>
</organism>
<feature type="region of interest" description="Disordered" evidence="1">
    <location>
        <begin position="1"/>
        <end position="32"/>
    </location>
</feature>
<reference evidence="2 3" key="1">
    <citation type="journal article" date="2016" name="Mol. Biol. Evol.">
        <title>Comparative Genomics of Early-Diverging Mushroom-Forming Fungi Provides Insights into the Origins of Lignocellulose Decay Capabilities.</title>
        <authorList>
            <person name="Nagy L.G."/>
            <person name="Riley R."/>
            <person name="Tritt A."/>
            <person name="Adam C."/>
            <person name="Daum C."/>
            <person name="Floudas D."/>
            <person name="Sun H."/>
            <person name="Yadav J.S."/>
            <person name="Pangilinan J."/>
            <person name="Larsson K.H."/>
            <person name="Matsuura K."/>
            <person name="Barry K."/>
            <person name="Labutti K."/>
            <person name="Kuo R."/>
            <person name="Ohm R.A."/>
            <person name="Bhattacharya S.S."/>
            <person name="Shirouzu T."/>
            <person name="Yoshinaga Y."/>
            <person name="Martin F.M."/>
            <person name="Grigoriev I.V."/>
            <person name="Hibbett D.S."/>
        </authorList>
    </citation>
    <scope>NUCLEOTIDE SEQUENCE [LARGE SCALE GENOMIC DNA]</scope>
    <source>
        <strain evidence="2 3">CBS 109695</strain>
    </source>
</reference>
<name>A0A165YUZ2_9AGAM</name>
<dbReference type="STRING" id="436010.A0A165YUZ2"/>